<evidence type="ECO:0000256" key="1">
    <source>
        <dbReference type="ARBA" id="ARBA00022491"/>
    </source>
</evidence>
<evidence type="ECO:0000259" key="5">
    <source>
        <dbReference type="PROSITE" id="PS50932"/>
    </source>
</evidence>
<dbReference type="GO" id="GO:0000976">
    <property type="term" value="F:transcription cis-regulatory region binding"/>
    <property type="evidence" value="ECO:0007669"/>
    <property type="project" value="TreeGrafter"/>
</dbReference>
<dbReference type="Gene3D" id="3.40.50.2300">
    <property type="match status" value="2"/>
</dbReference>
<feature type="domain" description="HTH lacI-type" evidence="5">
    <location>
        <begin position="9"/>
        <end position="63"/>
    </location>
</feature>
<dbReference type="InterPro" id="IPR010982">
    <property type="entry name" value="Lambda_DNA-bd_dom_sf"/>
</dbReference>
<dbReference type="Gene3D" id="1.10.260.40">
    <property type="entry name" value="lambda repressor-like DNA-binding domains"/>
    <property type="match status" value="1"/>
</dbReference>
<dbReference type="InterPro" id="IPR000843">
    <property type="entry name" value="HTH_LacI"/>
</dbReference>
<evidence type="ECO:0000313" key="7">
    <source>
        <dbReference type="Proteomes" id="UP000540685"/>
    </source>
</evidence>
<dbReference type="Proteomes" id="UP000540685">
    <property type="component" value="Unassembled WGS sequence"/>
</dbReference>
<organism evidence="6 7">
    <name type="scientific">Streptosporangium becharense</name>
    <dbReference type="NCBI Taxonomy" id="1816182"/>
    <lineage>
        <taxon>Bacteria</taxon>
        <taxon>Bacillati</taxon>
        <taxon>Actinomycetota</taxon>
        <taxon>Actinomycetes</taxon>
        <taxon>Streptosporangiales</taxon>
        <taxon>Streptosporangiaceae</taxon>
        <taxon>Streptosporangium</taxon>
    </lineage>
</organism>
<dbReference type="InterPro" id="IPR028082">
    <property type="entry name" value="Peripla_BP_I"/>
</dbReference>
<dbReference type="PANTHER" id="PTHR30146:SF148">
    <property type="entry name" value="HTH-TYPE TRANSCRIPTIONAL REPRESSOR PURR-RELATED"/>
    <property type="match status" value="1"/>
</dbReference>
<sequence length="357" mass="37749">MRNRPATSVTIADVARAAGVSTATAARALGGYGTVRRDTLERVTAAASELGYRPNALARSMITGRTQTIGVIVADIENPFFARVTRAITDVARASGFEVVLANSDEDLEAERAAVKLFLDKRVDGLIVAAASNDDGAHLAEARATGAHVVLVDRRVRGTDFDTVLVHNRAAARDAVRHLVAAGHRRIGYVSGAMAVRREGGATAGRPRAISTGGDRLTGYRQALKEAGLAGDLAGDYVRVGGPRRQDAFVQTMSLLELGTPPTAILATDSVIALGVIQAVRAAGRRIPDDVSLISFDDTEWAEVLNPPLTVIAQPVYELGARATTLLINRLQGDTAEPRHVRLTSTLVERGSVAVRP</sequence>
<dbReference type="PANTHER" id="PTHR30146">
    <property type="entry name" value="LACI-RELATED TRANSCRIPTIONAL REPRESSOR"/>
    <property type="match status" value="1"/>
</dbReference>
<reference evidence="6 7" key="1">
    <citation type="submission" date="2020-08" db="EMBL/GenBank/DDBJ databases">
        <title>Sequencing the genomes of 1000 actinobacteria strains.</title>
        <authorList>
            <person name="Klenk H.-P."/>
        </authorList>
    </citation>
    <scope>NUCLEOTIDE SEQUENCE [LARGE SCALE GENOMIC DNA]</scope>
    <source>
        <strain evidence="6 7">DSM 46887</strain>
    </source>
</reference>
<keyword evidence="7" id="KW-1185">Reference proteome</keyword>
<accession>A0A7W9ILR8</accession>
<dbReference type="CDD" id="cd06267">
    <property type="entry name" value="PBP1_LacI_sugar_binding-like"/>
    <property type="match status" value="1"/>
</dbReference>
<evidence type="ECO:0000256" key="2">
    <source>
        <dbReference type="ARBA" id="ARBA00023015"/>
    </source>
</evidence>
<dbReference type="PROSITE" id="PS00356">
    <property type="entry name" value="HTH_LACI_1"/>
    <property type="match status" value="1"/>
</dbReference>
<evidence type="ECO:0000256" key="3">
    <source>
        <dbReference type="ARBA" id="ARBA00023125"/>
    </source>
</evidence>
<dbReference type="SUPFAM" id="SSF47413">
    <property type="entry name" value="lambda repressor-like DNA-binding domains"/>
    <property type="match status" value="1"/>
</dbReference>
<dbReference type="SMART" id="SM00354">
    <property type="entry name" value="HTH_LACI"/>
    <property type="match status" value="1"/>
</dbReference>
<dbReference type="CDD" id="cd01392">
    <property type="entry name" value="HTH_LacI"/>
    <property type="match status" value="1"/>
</dbReference>
<evidence type="ECO:0000313" key="6">
    <source>
        <dbReference type="EMBL" id="MBB5823099.1"/>
    </source>
</evidence>
<dbReference type="GO" id="GO:0003700">
    <property type="term" value="F:DNA-binding transcription factor activity"/>
    <property type="evidence" value="ECO:0007669"/>
    <property type="project" value="TreeGrafter"/>
</dbReference>
<keyword evidence="4" id="KW-0804">Transcription</keyword>
<proteinExistence type="predicted"/>
<comment type="caution">
    <text evidence="6">The sequence shown here is derived from an EMBL/GenBank/DDBJ whole genome shotgun (WGS) entry which is preliminary data.</text>
</comment>
<name>A0A7W9ILR8_9ACTN</name>
<dbReference type="SUPFAM" id="SSF53822">
    <property type="entry name" value="Periplasmic binding protein-like I"/>
    <property type="match status" value="1"/>
</dbReference>
<dbReference type="EMBL" id="JACHMP010000001">
    <property type="protein sequence ID" value="MBB5823099.1"/>
    <property type="molecule type" value="Genomic_DNA"/>
</dbReference>
<keyword evidence="2" id="KW-0805">Transcription regulation</keyword>
<keyword evidence="1" id="KW-0678">Repressor</keyword>
<dbReference type="InterPro" id="IPR046335">
    <property type="entry name" value="LacI/GalR-like_sensor"/>
</dbReference>
<protein>
    <submittedName>
        <fullName evidence="6">LacI family transcriptional regulator</fullName>
    </submittedName>
</protein>
<dbReference type="RefSeq" id="WP_184540041.1">
    <property type="nucleotide sequence ID" value="NZ_JACHMP010000001.1"/>
</dbReference>
<dbReference type="Pfam" id="PF13377">
    <property type="entry name" value="Peripla_BP_3"/>
    <property type="match status" value="1"/>
</dbReference>
<dbReference type="AlphaFoldDB" id="A0A7W9ILR8"/>
<evidence type="ECO:0000256" key="4">
    <source>
        <dbReference type="ARBA" id="ARBA00023163"/>
    </source>
</evidence>
<gene>
    <name evidence="6" type="ORF">F4562_006161</name>
</gene>
<dbReference type="Pfam" id="PF00356">
    <property type="entry name" value="LacI"/>
    <property type="match status" value="1"/>
</dbReference>
<dbReference type="PROSITE" id="PS50932">
    <property type="entry name" value="HTH_LACI_2"/>
    <property type="match status" value="1"/>
</dbReference>
<keyword evidence="3" id="KW-0238">DNA-binding</keyword>